<reference evidence="2" key="1">
    <citation type="submission" date="2023-07" db="EMBL/GenBank/DDBJ databases">
        <authorList>
            <consortium name="AG Swart"/>
            <person name="Singh M."/>
            <person name="Singh A."/>
            <person name="Seah K."/>
            <person name="Emmerich C."/>
        </authorList>
    </citation>
    <scope>NUCLEOTIDE SEQUENCE</scope>
    <source>
        <strain evidence="2">DP1</strain>
    </source>
</reference>
<keyword evidence="3" id="KW-1185">Reference proteome</keyword>
<name>A0AAD2D469_EUPCR</name>
<comment type="caution">
    <text evidence="2">The sequence shown here is derived from an EMBL/GenBank/DDBJ whole genome shotgun (WGS) entry which is preliminary data.</text>
</comment>
<organism evidence="2 3">
    <name type="scientific">Euplotes crassus</name>
    <dbReference type="NCBI Taxonomy" id="5936"/>
    <lineage>
        <taxon>Eukaryota</taxon>
        <taxon>Sar</taxon>
        <taxon>Alveolata</taxon>
        <taxon>Ciliophora</taxon>
        <taxon>Intramacronucleata</taxon>
        <taxon>Spirotrichea</taxon>
        <taxon>Hypotrichia</taxon>
        <taxon>Euplotida</taxon>
        <taxon>Euplotidae</taxon>
        <taxon>Moneuplotes</taxon>
    </lineage>
</organism>
<protein>
    <submittedName>
        <fullName evidence="2">Uncharacterized protein</fullName>
    </submittedName>
</protein>
<evidence type="ECO:0000313" key="3">
    <source>
        <dbReference type="Proteomes" id="UP001295684"/>
    </source>
</evidence>
<dbReference type="AlphaFoldDB" id="A0AAD2D469"/>
<accession>A0AAD2D469</accession>
<proteinExistence type="predicted"/>
<dbReference type="Proteomes" id="UP001295684">
    <property type="component" value="Unassembled WGS sequence"/>
</dbReference>
<dbReference type="EMBL" id="CAMPGE010020656">
    <property type="protein sequence ID" value="CAI2378878.1"/>
    <property type="molecule type" value="Genomic_DNA"/>
</dbReference>
<gene>
    <name evidence="2" type="ORF">ECRASSUSDP1_LOCUS20278</name>
</gene>
<feature type="region of interest" description="Disordered" evidence="1">
    <location>
        <begin position="1"/>
        <end position="20"/>
    </location>
</feature>
<evidence type="ECO:0000256" key="1">
    <source>
        <dbReference type="SAM" id="MobiDB-lite"/>
    </source>
</evidence>
<evidence type="ECO:0000313" key="2">
    <source>
        <dbReference type="EMBL" id="CAI2378878.1"/>
    </source>
</evidence>
<sequence>MLPEPNSLHHGHTDHPHLPKIFSNKKRVKIYETSKSVIEIPQRKRLRESKFFIRLQRENAAIQKLQKVAKEEVLKYQQQAASLDYAL</sequence>